<comment type="subcellular location">
    <subcellularLocation>
        <location evidence="1">Membrane</location>
        <topology evidence="1">Single-pass membrane protein</topology>
    </subcellularLocation>
</comment>
<dbReference type="AlphaFoldDB" id="A0A942U8R2"/>
<evidence type="ECO:0000256" key="1">
    <source>
        <dbReference type="ARBA" id="ARBA00004167"/>
    </source>
</evidence>
<name>A0A942U8R2_9BACI</name>
<dbReference type="InterPro" id="IPR010070">
    <property type="entry name" value="YjcZ-like"/>
</dbReference>
<dbReference type="Pfam" id="PF09680">
    <property type="entry name" value="YjcZ_2"/>
    <property type="match status" value="1"/>
</dbReference>
<accession>A0A942U8R2</accession>
<keyword evidence="4 6" id="KW-1133">Transmembrane helix</keyword>
<comment type="caution">
    <text evidence="7">The sequence shown here is derived from an EMBL/GenBank/DDBJ whole genome shotgun (WGS) entry which is preliminary data.</text>
</comment>
<evidence type="ECO:0000256" key="5">
    <source>
        <dbReference type="ARBA" id="ARBA00023136"/>
    </source>
</evidence>
<evidence type="ECO:0000256" key="3">
    <source>
        <dbReference type="ARBA" id="ARBA00022692"/>
    </source>
</evidence>
<protein>
    <submittedName>
        <fullName evidence="7">YjcZ family sporulation protein</fullName>
    </submittedName>
</protein>
<dbReference type="GO" id="GO:0016020">
    <property type="term" value="C:membrane"/>
    <property type="evidence" value="ECO:0007669"/>
    <property type="project" value="UniProtKB-SubCell"/>
</dbReference>
<dbReference type="EMBL" id="JAGYPF010000004">
    <property type="protein sequence ID" value="MBS4214658.1"/>
    <property type="molecule type" value="Genomic_DNA"/>
</dbReference>
<dbReference type="NCBIfam" id="TIGR01732">
    <property type="entry name" value="tiny_TM_bacill"/>
    <property type="match status" value="1"/>
</dbReference>
<evidence type="ECO:0000256" key="6">
    <source>
        <dbReference type="SAM" id="Phobius"/>
    </source>
</evidence>
<evidence type="ECO:0000256" key="4">
    <source>
        <dbReference type="ARBA" id="ARBA00022989"/>
    </source>
</evidence>
<evidence type="ECO:0000313" key="8">
    <source>
        <dbReference type="Proteomes" id="UP000679749"/>
    </source>
</evidence>
<comment type="similarity">
    <text evidence="2">Belongs to the SscA family.</text>
</comment>
<reference evidence="7" key="1">
    <citation type="submission" date="2021-05" db="EMBL/GenBank/DDBJ databases">
        <title>Novel Bacillus species.</title>
        <authorList>
            <person name="Liu G."/>
        </authorList>
    </citation>
    <scope>NUCLEOTIDE SEQUENCE</scope>
    <source>
        <strain evidence="7">FJAT-49825</strain>
    </source>
</reference>
<dbReference type="Proteomes" id="UP000679749">
    <property type="component" value="Unassembled WGS sequence"/>
</dbReference>
<sequence>MKYVVGNSSGFALIVVLFILLIIICASFCGVW</sequence>
<organism evidence="7 8">
    <name type="scientific">Neobacillus rhizophilus</name>
    <dbReference type="NCBI Taxonomy" id="2833579"/>
    <lineage>
        <taxon>Bacteria</taxon>
        <taxon>Bacillati</taxon>
        <taxon>Bacillota</taxon>
        <taxon>Bacilli</taxon>
        <taxon>Bacillales</taxon>
        <taxon>Bacillaceae</taxon>
        <taxon>Neobacillus</taxon>
    </lineage>
</organism>
<feature type="transmembrane region" description="Helical" evidence="6">
    <location>
        <begin position="12"/>
        <end position="31"/>
    </location>
</feature>
<keyword evidence="8" id="KW-1185">Reference proteome</keyword>
<evidence type="ECO:0000313" key="7">
    <source>
        <dbReference type="EMBL" id="MBS4214658.1"/>
    </source>
</evidence>
<gene>
    <name evidence="7" type="ORF">KHA99_19605</name>
</gene>
<evidence type="ECO:0000256" key="2">
    <source>
        <dbReference type="ARBA" id="ARBA00010221"/>
    </source>
</evidence>
<keyword evidence="5 6" id="KW-0472">Membrane</keyword>
<proteinExistence type="inferred from homology"/>
<keyword evidence="3 6" id="KW-0812">Transmembrane</keyword>